<dbReference type="Pfam" id="PF01661">
    <property type="entry name" value="Macro"/>
    <property type="match status" value="1"/>
</dbReference>
<dbReference type="GO" id="GO:0042278">
    <property type="term" value="P:purine nucleoside metabolic process"/>
    <property type="evidence" value="ECO:0007669"/>
    <property type="project" value="TreeGrafter"/>
</dbReference>
<dbReference type="InterPro" id="IPR002589">
    <property type="entry name" value="Macro_dom"/>
</dbReference>
<comment type="caution">
    <text evidence="3">The sequence shown here is derived from an EMBL/GenBank/DDBJ whole genome shotgun (WGS) entry which is preliminary data.</text>
</comment>
<protein>
    <recommendedName>
        <fullName evidence="2">Macro domain-containing protein</fullName>
    </recommendedName>
</protein>
<dbReference type="PANTHER" id="PTHR11106:SF104">
    <property type="entry name" value="ADP-RIBOSE GLYCOHYDROLASE MACROD2"/>
    <property type="match status" value="1"/>
</dbReference>
<feature type="domain" description="Macro" evidence="2">
    <location>
        <begin position="73"/>
        <end position="113"/>
    </location>
</feature>
<organism evidence="3 4">
    <name type="scientific">Conger conger</name>
    <name type="common">Conger eel</name>
    <name type="synonym">Muraena conger</name>
    <dbReference type="NCBI Taxonomy" id="82655"/>
    <lineage>
        <taxon>Eukaryota</taxon>
        <taxon>Metazoa</taxon>
        <taxon>Chordata</taxon>
        <taxon>Craniata</taxon>
        <taxon>Vertebrata</taxon>
        <taxon>Euteleostomi</taxon>
        <taxon>Actinopterygii</taxon>
        <taxon>Neopterygii</taxon>
        <taxon>Teleostei</taxon>
        <taxon>Anguilliformes</taxon>
        <taxon>Congridae</taxon>
        <taxon>Conger</taxon>
    </lineage>
</organism>
<dbReference type="PANTHER" id="PTHR11106">
    <property type="entry name" value="GANGLIOSIDE INDUCED DIFFERENTIATION ASSOCIATED PROTEIN 2-RELATED"/>
    <property type="match status" value="1"/>
</dbReference>
<dbReference type="SUPFAM" id="SSF52949">
    <property type="entry name" value="Macro domain-like"/>
    <property type="match status" value="1"/>
</dbReference>
<dbReference type="GO" id="GO:0005654">
    <property type="term" value="C:nucleoplasm"/>
    <property type="evidence" value="ECO:0007669"/>
    <property type="project" value="TreeGrafter"/>
</dbReference>
<evidence type="ECO:0000313" key="3">
    <source>
        <dbReference type="EMBL" id="KAJ8250195.1"/>
    </source>
</evidence>
<dbReference type="Proteomes" id="UP001152803">
    <property type="component" value="Unassembled WGS sequence"/>
</dbReference>
<evidence type="ECO:0000259" key="2">
    <source>
        <dbReference type="Pfam" id="PF01661"/>
    </source>
</evidence>
<sequence>MEDSRFGMSETEKNTARRLSGAPVPRKPARPRSGTGSSPAVALYSPTAGPDEPAIACAEPLQRHERFRVKWRPVDGCIHKAAGLCLYEECATLNGCETGNAKITCGYELPAKCKSCDISFFYRRHPPGPAGGARAGPRV</sequence>
<dbReference type="InterPro" id="IPR043472">
    <property type="entry name" value="Macro_dom-like"/>
</dbReference>
<dbReference type="EMBL" id="JAFJMO010000018">
    <property type="protein sequence ID" value="KAJ8250195.1"/>
    <property type="molecule type" value="Genomic_DNA"/>
</dbReference>
<name>A0A9Q1CVN3_CONCO</name>
<accession>A0A9Q1CVN3</accession>
<evidence type="ECO:0000256" key="1">
    <source>
        <dbReference type="SAM" id="MobiDB-lite"/>
    </source>
</evidence>
<keyword evidence="4" id="KW-1185">Reference proteome</keyword>
<dbReference type="OrthoDB" id="6133115at2759"/>
<proteinExistence type="predicted"/>
<gene>
    <name evidence="3" type="ORF">COCON_G00221170</name>
</gene>
<dbReference type="Gene3D" id="3.40.220.10">
    <property type="entry name" value="Leucine Aminopeptidase, subunit E, domain 1"/>
    <property type="match status" value="1"/>
</dbReference>
<dbReference type="AlphaFoldDB" id="A0A9Q1CVN3"/>
<dbReference type="GO" id="GO:0006974">
    <property type="term" value="P:DNA damage response"/>
    <property type="evidence" value="ECO:0007669"/>
    <property type="project" value="TreeGrafter"/>
</dbReference>
<dbReference type="GO" id="GO:0140291">
    <property type="term" value="P:peptidyl-glutamate ADP-deribosylation"/>
    <property type="evidence" value="ECO:0007669"/>
    <property type="project" value="TreeGrafter"/>
</dbReference>
<dbReference type="GO" id="GO:0140293">
    <property type="term" value="F:ADP-ribosylglutamate hydrolase activity"/>
    <property type="evidence" value="ECO:0007669"/>
    <property type="project" value="TreeGrafter"/>
</dbReference>
<feature type="region of interest" description="Disordered" evidence="1">
    <location>
        <begin position="1"/>
        <end position="47"/>
    </location>
</feature>
<reference evidence="3" key="1">
    <citation type="journal article" date="2023" name="Science">
        <title>Genome structures resolve the early diversification of teleost fishes.</title>
        <authorList>
            <person name="Parey E."/>
            <person name="Louis A."/>
            <person name="Montfort J."/>
            <person name="Bouchez O."/>
            <person name="Roques C."/>
            <person name="Iampietro C."/>
            <person name="Lluch J."/>
            <person name="Castinel A."/>
            <person name="Donnadieu C."/>
            <person name="Desvignes T."/>
            <person name="Floi Bucao C."/>
            <person name="Jouanno E."/>
            <person name="Wen M."/>
            <person name="Mejri S."/>
            <person name="Dirks R."/>
            <person name="Jansen H."/>
            <person name="Henkel C."/>
            <person name="Chen W.J."/>
            <person name="Zahm M."/>
            <person name="Cabau C."/>
            <person name="Klopp C."/>
            <person name="Thompson A.W."/>
            <person name="Robinson-Rechavi M."/>
            <person name="Braasch I."/>
            <person name="Lecointre G."/>
            <person name="Bobe J."/>
            <person name="Postlethwait J.H."/>
            <person name="Berthelot C."/>
            <person name="Roest Crollius H."/>
            <person name="Guiguen Y."/>
        </authorList>
    </citation>
    <scope>NUCLEOTIDE SEQUENCE</scope>
    <source>
        <strain evidence="3">Concon-B</strain>
    </source>
</reference>
<evidence type="ECO:0000313" key="4">
    <source>
        <dbReference type="Proteomes" id="UP001152803"/>
    </source>
</evidence>